<sequence length="55" mass="6716">MTSISRIKDKKGAPKSQYRRSYSSSSKYSIQLKKDSYRYYNYNEIGYITIRYWKN</sequence>
<accession>A0A8H6IXZ7</accession>
<dbReference type="AlphaFoldDB" id="A0A8H6IXZ7"/>
<name>A0A8H6IXZ7_9PEZI</name>
<reference evidence="2" key="1">
    <citation type="journal article" date="2020" name="Phytopathology">
        <title>Genome Sequence Resources of Colletotrichum truncatum, C. plurivorum, C. musicola, and C. sojae: Four Species Pathogenic to Soybean (Glycine max).</title>
        <authorList>
            <person name="Rogerio F."/>
            <person name="Boufleur T.R."/>
            <person name="Ciampi-Guillardi M."/>
            <person name="Sukno S.A."/>
            <person name="Thon M.R."/>
            <person name="Massola Junior N.S."/>
            <person name="Baroncelli R."/>
        </authorList>
    </citation>
    <scope>NUCLEOTIDE SEQUENCE</scope>
    <source>
        <strain evidence="2">LFN0074</strain>
    </source>
</reference>
<gene>
    <name evidence="2" type="ORF">CMUS01_15344</name>
</gene>
<comment type="caution">
    <text evidence="2">The sequence shown here is derived from an EMBL/GenBank/DDBJ whole genome shotgun (WGS) entry which is preliminary data.</text>
</comment>
<feature type="compositionally biased region" description="Low complexity" evidence="1">
    <location>
        <begin position="15"/>
        <end position="26"/>
    </location>
</feature>
<feature type="region of interest" description="Disordered" evidence="1">
    <location>
        <begin position="1"/>
        <end position="26"/>
    </location>
</feature>
<proteinExistence type="predicted"/>
<organism evidence="2 3">
    <name type="scientific">Colletotrichum musicola</name>
    <dbReference type="NCBI Taxonomy" id="2175873"/>
    <lineage>
        <taxon>Eukaryota</taxon>
        <taxon>Fungi</taxon>
        <taxon>Dikarya</taxon>
        <taxon>Ascomycota</taxon>
        <taxon>Pezizomycotina</taxon>
        <taxon>Sordariomycetes</taxon>
        <taxon>Hypocreomycetidae</taxon>
        <taxon>Glomerellales</taxon>
        <taxon>Glomerellaceae</taxon>
        <taxon>Colletotrichum</taxon>
        <taxon>Colletotrichum orchidearum species complex</taxon>
    </lineage>
</organism>
<protein>
    <submittedName>
        <fullName evidence="2">Uncharacterized protein</fullName>
    </submittedName>
</protein>
<evidence type="ECO:0000313" key="2">
    <source>
        <dbReference type="EMBL" id="KAF6802446.1"/>
    </source>
</evidence>
<dbReference type="EMBL" id="WIGM01001266">
    <property type="protein sequence ID" value="KAF6802446.1"/>
    <property type="molecule type" value="Genomic_DNA"/>
</dbReference>
<evidence type="ECO:0000256" key="1">
    <source>
        <dbReference type="SAM" id="MobiDB-lite"/>
    </source>
</evidence>
<evidence type="ECO:0000313" key="3">
    <source>
        <dbReference type="Proteomes" id="UP000639643"/>
    </source>
</evidence>
<keyword evidence="3" id="KW-1185">Reference proteome</keyword>
<feature type="compositionally biased region" description="Basic and acidic residues" evidence="1">
    <location>
        <begin position="1"/>
        <end position="12"/>
    </location>
</feature>
<dbReference type="Proteomes" id="UP000639643">
    <property type="component" value="Unassembled WGS sequence"/>
</dbReference>